<dbReference type="CDD" id="cd02028">
    <property type="entry name" value="UMPK_like"/>
    <property type="match status" value="1"/>
</dbReference>
<dbReference type="Gene3D" id="3.40.50.300">
    <property type="entry name" value="P-loop containing nucleotide triphosphate hydrolases"/>
    <property type="match status" value="1"/>
</dbReference>
<evidence type="ECO:0000259" key="1">
    <source>
        <dbReference type="PROSITE" id="PS51707"/>
    </source>
</evidence>
<evidence type="ECO:0000313" key="3">
    <source>
        <dbReference type="Proteomes" id="UP000001064"/>
    </source>
</evidence>
<dbReference type="RefSeq" id="XP_003290019.1">
    <property type="nucleotide sequence ID" value="XM_003289971.1"/>
</dbReference>
<keyword evidence="3" id="KW-1185">Reference proteome</keyword>
<sequence>MDTLEIEVVPRVDKEDRFTIKPLKETLSFDKGFFLSVKAIQMLRKKSQGKVVVIGIAGPSGAGKTSLAQKIVSVLPKSCLISLDNYLDSSRQIIEENYDDYRLVDFELLRNNISDLISNKSTDLPLYDFTKSGRYAYKKVQPPESKVLLIEGIYALHEEIRHLLDMRISISGGVHFDLIKRIFRDVHRTGQQPHESLQQITDTVYPMYKAFIEPDLQLAEIQIVNKFNPFGGLLNPIYILKSLKNVTVEQIHSVLNKSTIQQHTARYYDIYLIPPNTTFSQTSSCDWIRVRNYDGQYSIMFSEEIKEGPFIISPRVDFVVGVNMLGGLMSLGYQMVAIIHRKSTIFKDGKIIISYDELEELGQTYVQIKGFDANSVQDAGKKLGLEDNYIQKSYIELYQDKYKKSLNNITNGIGAIKDENNNNLSLSTFINSKL</sequence>
<dbReference type="InterPro" id="IPR023577">
    <property type="entry name" value="CYTH_domain"/>
</dbReference>
<dbReference type="FunCoup" id="F0ZRI5">
    <property type="interactions" value="43"/>
</dbReference>
<dbReference type="InterPro" id="IPR033469">
    <property type="entry name" value="CYTH-like_dom_sf"/>
</dbReference>
<dbReference type="OrthoDB" id="10257085at2759"/>
<dbReference type="OMA" id="DGQYSIM"/>
<name>F0ZRI5_DICPU</name>
<dbReference type="GO" id="GO:0016462">
    <property type="term" value="F:pyrophosphatase activity"/>
    <property type="evidence" value="ECO:0007669"/>
    <property type="project" value="UniProtKB-ARBA"/>
</dbReference>
<dbReference type="GO" id="GO:0016301">
    <property type="term" value="F:kinase activity"/>
    <property type="evidence" value="ECO:0007669"/>
    <property type="project" value="UniProtKB-KW"/>
</dbReference>
<dbReference type="Proteomes" id="UP000001064">
    <property type="component" value="Unassembled WGS sequence"/>
</dbReference>
<dbReference type="Gene3D" id="2.40.320.10">
    <property type="entry name" value="Hypothetical Protein Pfu-838710-001"/>
    <property type="match status" value="1"/>
</dbReference>
<feature type="domain" description="CYTH" evidence="1">
    <location>
        <begin position="235"/>
        <end position="400"/>
    </location>
</feature>
<organism evidence="2 3">
    <name type="scientific">Dictyostelium purpureum</name>
    <name type="common">Slime mold</name>
    <dbReference type="NCBI Taxonomy" id="5786"/>
    <lineage>
        <taxon>Eukaryota</taxon>
        <taxon>Amoebozoa</taxon>
        <taxon>Evosea</taxon>
        <taxon>Eumycetozoa</taxon>
        <taxon>Dictyostelia</taxon>
        <taxon>Dictyosteliales</taxon>
        <taxon>Dictyosteliaceae</taxon>
        <taxon>Dictyostelium</taxon>
    </lineage>
</organism>
<accession>F0ZRI5</accession>
<dbReference type="GO" id="GO:0005524">
    <property type="term" value="F:ATP binding"/>
    <property type="evidence" value="ECO:0007669"/>
    <property type="project" value="InterPro"/>
</dbReference>
<evidence type="ECO:0000313" key="2">
    <source>
        <dbReference type="EMBL" id="EGC33448.1"/>
    </source>
</evidence>
<dbReference type="EMBL" id="GL871141">
    <property type="protein sequence ID" value="EGC33448.1"/>
    <property type="molecule type" value="Genomic_DNA"/>
</dbReference>
<dbReference type="VEuPathDB" id="AmoebaDB:DICPUDRAFT_80781"/>
<dbReference type="AlphaFoldDB" id="F0ZRI5"/>
<dbReference type="eggNOG" id="KOG4203">
    <property type="taxonomic scope" value="Eukaryota"/>
</dbReference>
<dbReference type="SUPFAM" id="SSF55154">
    <property type="entry name" value="CYTH-like phosphatases"/>
    <property type="match status" value="1"/>
</dbReference>
<reference evidence="3" key="1">
    <citation type="journal article" date="2011" name="Genome Biol.">
        <title>Comparative genomics of the social amoebae Dictyostelium discoideum and Dictyostelium purpureum.</title>
        <authorList>
            <consortium name="US DOE Joint Genome Institute (JGI-PGF)"/>
            <person name="Sucgang R."/>
            <person name="Kuo A."/>
            <person name="Tian X."/>
            <person name="Salerno W."/>
            <person name="Parikh A."/>
            <person name="Feasley C.L."/>
            <person name="Dalin E."/>
            <person name="Tu H."/>
            <person name="Huang E."/>
            <person name="Barry K."/>
            <person name="Lindquist E."/>
            <person name="Shapiro H."/>
            <person name="Bruce D."/>
            <person name="Schmutz J."/>
            <person name="Salamov A."/>
            <person name="Fey P."/>
            <person name="Gaudet P."/>
            <person name="Anjard C."/>
            <person name="Babu M.M."/>
            <person name="Basu S."/>
            <person name="Bushmanova Y."/>
            <person name="van der Wel H."/>
            <person name="Katoh-Kurasawa M."/>
            <person name="Dinh C."/>
            <person name="Coutinho P.M."/>
            <person name="Saito T."/>
            <person name="Elias M."/>
            <person name="Schaap P."/>
            <person name="Kay R.R."/>
            <person name="Henrissat B."/>
            <person name="Eichinger L."/>
            <person name="Rivero F."/>
            <person name="Putnam N.H."/>
            <person name="West C.M."/>
            <person name="Loomis W.F."/>
            <person name="Chisholm R.L."/>
            <person name="Shaulsky G."/>
            <person name="Strassmann J.E."/>
            <person name="Queller D.C."/>
            <person name="Kuspa A."/>
            <person name="Grigoriev I.V."/>
        </authorList>
    </citation>
    <scope>NUCLEOTIDE SEQUENCE [LARGE SCALE GENOMIC DNA]</scope>
    <source>
        <strain evidence="3">QSDP1</strain>
    </source>
</reference>
<dbReference type="PRINTS" id="PR00988">
    <property type="entry name" value="URIDINKINASE"/>
</dbReference>
<protein>
    <submittedName>
        <fullName evidence="2">Uridine kinase</fullName>
    </submittedName>
</protein>
<dbReference type="KEGG" id="dpp:DICPUDRAFT_80781"/>
<keyword evidence="2" id="KW-0418">Kinase</keyword>
<dbReference type="GeneID" id="10504375"/>
<dbReference type="Pfam" id="PF01928">
    <property type="entry name" value="CYTH"/>
    <property type="match status" value="1"/>
</dbReference>
<dbReference type="PROSITE" id="PS51707">
    <property type="entry name" value="CYTH"/>
    <property type="match status" value="1"/>
</dbReference>
<dbReference type="PANTHER" id="PTHR10285">
    <property type="entry name" value="URIDINE KINASE"/>
    <property type="match status" value="1"/>
</dbReference>
<dbReference type="InterPro" id="IPR006083">
    <property type="entry name" value="PRK/URK"/>
</dbReference>
<dbReference type="GO" id="GO:0005737">
    <property type="term" value="C:cytoplasm"/>
    <property type="evidence" value="ECO:0000318"/>
    <property type="project" value="GO_Central"/>
</dbReference>
<dbReference type="InterPro" id="IPR027417">
    <property type="entry name" value="P-loop_NTPase"/>
</dbReference>
<dbReference type="InParanoid" id="F0ZRI5"/>
<dbReference type="Pfam" id="PF00485">
    <property type="entry name" value="PRK"/>
    <property type="match status" value="1"/>
</dbReference>
<proteinExistence type="predicted"/>
<keyword evidence="2" id="KW-0808">Transferase</keyword>
<dbReference type="SUPFAM" id="SSF52540">
    <property type="entry name" value="P-loop containing nucleoside triphosphate hydrolases"/>
    <property type="match status" value="1"/>
</dbReference>
<gene>
    <name evidence="2" type="ORF">DICPUDRAFT_80781</name>
</gene>
<dbReference type="STRING" id="5786.F0ZRI5"/>